<evidence type="ECO:0000256" key="6">
    <source>
        <dbReference type="ARBA" id="ARBA00023136"/>
    </source>
</evidence>
<dbReference type="PANTHER" id="PTHR30106">
    <property type="entry name" value="INNER MEMBRANE PROTEIN YEIH-RELATED"/>
    <property type="match status" value="1"/>
</dbReference>
<organism evidence="8 9">
    <name type="scientific">Variovorax humicola</name>
    <dbReference type="NCBI Taxonomy" id="1769758"/>
    <lineage>
        <taxon>Bacteria</taxon>
        <taxon>Pseudomonadati</taxon>
        <taxon>Pseudomonadota</taxon>
        <taxon>Betaproteobacteria</taxon>
        <taxon>Burkholderiales</taxon>
        <taxon>Comamonadaceae</taxon>
        <taxon>Variovorax</taxon>
    </lineage>
</organism>
<evidence type="ECO:0000256" key="7">
    <source>
        <dbReference type="SAM" id="Phobius"/>
    </source>
</evidence>
<evidence type="ECO:0000256" key="3">
    <source>
        <dbReference type="ARBA" id="ARBA00022475"/>
    </source>
</evidence>
<feature type="transmembrane region" description="Helical" evidence="7">
    <location>
        <begin position="118"/>
        <end position="139"/>
    </location>
</feature>
<protein>
    <submittedName>
        <fullName evidence="8">Sulfate exporter family transporter</fullName>
    </submittedName>
</protein>
<dbReference type="PANTHER" id="PTHR30106:SF2">
    <property type="entry name" value="UPF0324 INNER MEMBRANE PROTEIN YEIH"/>
    <property type="match status" value="1"/>
</dbReference>
<keyword evidence="5 7" id="KW-1133">Transmembrane helix</keyword>
<gene>
    <name evidence="8" type="ORF">WKW80_25295</name>
</gene>
<keyword evidence="4 7" id="KW-0812">Transmembrane</keyword>
<evidence type="ECO:0000256" key="2">
    <source>
        <dbReference type="ARBA" id="ARBA00007977"/>
    </source>
</evidence>
<evidence type="ECO:0000313" key="8">
    <source>
        <dbReference type="EMBL" id="MEJ8825302.1"/>
    </source>
</evidence>
<name>A0ABU8W5I2_9BURK</name>
<dbReference type="EMBL" id="JBBKZV010000021">
    <property type="protein sequence ID" value="MEJ8825302.1"/>
    <property type="molecule type" value="Genomic_DNA"/>
</dbReference>
<comment type="subcellular location">
    <subcellularLocation>
        <location evidence="1">Cell membrane</location>
        <topology evidence="1">Multi-pass membrane protein</topology>
    </subcellularLocation>
</comment>
<feature type="transmembrane region" description="Helical" evidence="7">
    <location>
        <begin position="83"/>
        <end position="106"/>
    </location>
</feature>
<keyword evidence="9" id="KW-1185">Reference proteome</keyword>
<dbReference type="RefSeq" id="WP_340366334.1">
    <property type="nucleotide sequence ID" value="NZ_JBBKZV010000021.1"/>
</dbReference>
<reference evidence="8 9" key="1">
    <citation type="submission" date="2024-03" db="EMBL/GenBank/DDBJ databases">
        <title>Novel species of the genus Variovorax.</title>
        <authorList>
            <person name="Liu Q."/>
            <person name="Xin Y.-H."/>
        </authorList>
    </citation>
    <scope>NUCLEOTIDE SEQUENCE [LARGE SCALE GENOMIC DNA]</scope>
    <source>
        <strain evidence="8 9">KACC 18501</strain>
    </source>
</reference>
<feature type="transmembrane region" description="Helical" evidence="7">
    <location>
        <begin position="44"/>
        <end position="71"/>
    </location>
</feature>
<dbReference type="InterPro" id="IPR018383">
    <property type="entry name" value="UPF0324_pro"/>
</dbReference>
<comment type="similarity">
    <text evidence="2">Belongs to the UPF0324 family.</text>
</comment>
<dbReference type="Pfam" id="PF03601">
    <property type="entry name" value="Cons_hypoth698"/>
    <property type="match status" value="1"/>
</dbReference>
<keyword evidence="6 7" id="KW-0472">Membrane</keyword>
<proteinExistence type="inferred from homology"/>
<keyword evidence="3" id="KW-1003">Cell membrane</keyword>
<evidence type="ECO:0000256" key="4">
    <source>
        <dbReference type="ARBA" id="ARBA00022692"/>
    </source>
</evidence>
<dbReference type="Proteomes" id="UP001363010">
    <property type="component" value="Unassembled WGS sequence"/>
</dbReference>
<accession>A0ABU8W5I2</accession>
<evidence type="ECO:0000313" key="9">
    <source>
        <dbReference type="Proteomes" id="UP001363010"/>
    </source>
</evidence>
<evidence type="ECO:0000256" key="5">
    <source>
        <dbReference type="ARBA" id="ARBA00022989"/>
    </source>
</evidence>
<evidence type="ECO:0000256" key="1">
    <source>
        <dbReference type="ARBA" id="ARBA00004651"/>
    </source>
</evidence>
<sequence length="181" mass="18480">MLFALLLGMALNFLSTEGRCMPGIQFSASTLLRIGVALLGVRITFGQIAALGAVPIAMAVLSVALTIGFGVGLARLMGYRSRLGVLTGGAVGICGASAAMAIAAVIPVHADDKLKERATIFTVIGVSTLSTLAMVLYPISTLLGLSSQEAGVFLGGTIHDVGSTPTCSTSWGRTPTSTRPR</sequence>
<comment type="caution">
    <text evidence="8">The sequence shown here is derived from an EMBL/GenBank/DDBJ whole genome shotgun (WGS) entry which is preliminary data.</text>
</comment>